<dbReference type="EMBL" id="MU154768">
    <property type="protein sequence ID" value="KAF9487544.1"/>
    <property type="molecule type" value="Genomic_DNA"/>
</dbReference>
<evidence type="ECO:0000313" key="3">
    <source>
        <dbReference type="Proteomes" id="UP000807025"/>
    </source>
</evidence>
<protein>
    <submittedName>
        <fullName evidence="2">Uncharacterized protein</fullName>
    </submittedName>
</protein>
<accession>A0A9P5ZJM3</accession>
<dbReference type="AlphaFoldDB" id="A0A9P5ZJM3"/>
<dbReference type="Proteomes" id="UP000807025">
    <property type="component" value="Unassembled WGS sequence"/>
</dbReference>
<keyword evidence="3" id="KW-1185">Reference proteome</keyword>
<dbReference type="OrthoDB" id="3270804at2759"/>
<organism evidence="2 3">
    <name type="scientific">Pleurotus eryngii</name>
    <name type="common">Boletus of the steppes</name>
    <dbReference type="NCBI Taxonomy" id="5323"/>
    <lineage>
        <taxon>Eukaryota</taxon>
        <taxon>Fungi</taxon>
        <taxon>Dikarya</taxon>
        <taxon>Basidiomycota</taxon>
        <taxon>Agaricomycotina</taxon>
        <taxon>Agaricomycetes</taxon>
        <taxon>Agaricomycetidae</taxon>
        <taxon>Agaricales</taxon>
        <taxon>Pleurotineae</taxon>
        <taxon>Pleurotaceae</taxon>
        <taxon>Pleurotus</taxon>
    </lineage>
</organism>
<name>A0A9P5ZJM3_PLEER</name>
<sequence length="157" mass="15905">MQTTLADLLEMLSQLDLSTVVNVPPGIFVLIAGLNAMTSALAAAATMTGAADFPMPTTVFSAVFSSPPPGTPAQTTPRVAAPSMPSAESTMSSSCGCGSFIPPPGSPSADLTYRYGIVEPLINGVPGWKCKSFSTLAVVTTHFNACAAAGITGVHID</sequence>
<feature type="region of interest" description="Disordered" evidence="1">
    <location>
        <begin position="66"/>
        <end position="87"/>
    </location>
</feature>
<evidence type="ECO:0000313" key="2">
    <source>
        <dbReference type="EMBL" id="KAF9487544.1"/>
    </source>
</evidence>
<comment type="caution">
    <text evidence="2">The sequence shown here is derived from an EMBL/GenBank/DDBJ whole genome shotgun (WGS) entry which is preliminary data.</text>
</comment>
<gene>
    <name evidence="2" type="ORF">BDN71DRAFT_1436768</name>
</gene>
<evidence type="ECO:0000256" key="1">
    <source>
        <dbReference type="SAM" id="MobiDB-lite"/>
    </source>
</evidence>
<reference evidence="2" key="1">
    <citation type="submission" date="2020-11" db="EMBL/GenBank/DDBJ databases">
        <authorList>
            <consortium name="DOE Joint Genome Institute"/>
            <person name="Ahrendt S."/>
            <person name="Riley R."/>
            <person name="Andreopoulos W."/>
            <person name="Labutti K."/>
            <person name="Pangilinan J."/>
            <person name="Ruiz-Duenas F.J."/>
            <person name="Barrasa J.M."/>
            <person name="Sanchez-Garcia M."/>
            <person name="Camarero S."/>
            <person name="Miyauchi S."/>
            <person name="Serrano A."/>
            <person name="Linde D."/>
            <person name="Babiker R."/>
            <person name="Drula E."/>
            <person name="Ayuso-Fernandez I."/>
            <person name="Pacheco R."/>
            <person name="Padilla G."/>
            <person name="Ferreira P."/>
            <person name="Barriuso J."/>
            <person name="Kellner H."/>
            <person name="Castanera R."/>
            <person name="Alfaro M."/>
            <person name="Ramirez L."/>
            <person name="Pisabarro A.G."/>
            <person name="Kuo A."/>
            <person name="Tritt A."/>
            <person name="Lipzen A."/>
            <person name="He G."/>
            <person name="Yan M."/>
            <person name="Ng V."/>
            <person name="Cullen D."/>
            <person name="Martin F."/>
            <person name="Rosso M.-N."/>
            <person name="Henrissat B."/>
            <person name="Hibbett D."/>
            <person name="Martinez A.T."/>
            <person name="Grigoriev I.V."/>
        </authorList>
    </citation>
    <scope>NUCLEOTIDE SEQUENCE</scope>
    <source>
        <strain evidence="2">ATCC 90797</strain>
    </source>
</reference>
<proteinExistence type="predicted"/>